<accession>A0A8K0KHC0</accession>
<dbReference type="SUPFAM" id="SSF103111">
    <property type="entry name" value="Activator of Hsp90 ATPase, Aha1"/>
    <property type="match status" value="1"/>
</dbReference>
<dbReference type="EMBL" id="KZ308824">
    <property type="protein sequence ID" value="KAG8234537.1"/>
    <property type="molecule type" value="Genomic_DNA"/>
</dbReference>
<dbReference type="CDD" id="cd08892">
    <property type="entry name" value="SRPBCC_Aha1"/>
    <property type="match status" value="1"/>
</dbReference>
<sequence>MLSCPSRNFSLKNPRSCVRSASRRDFAAVSEGEMAKWGEGDPRWIVEERPDATNVNNWHWTEKNATSWSLDKIKELLKGLSFEGEGHKCSIYEVDQCKGEAFVNNRKGKLIFFYEWDITLKWKAVLLGQEDVESKESDDKSTSKKKNFTKGTIHIPNLSEENSVEEVDVLVSMKECGMDHEKVQRLVNTEGAKVVREQLSKYLMLLKEEFSKGVLLPKKGEEDPSAQLKTVKDSSKDVKQAMLNGRPVSSAKASESKIGALDTTNINMRQSFQCTAEDFFRALTQIELVQAFTNGPVKLEPHQGGRFELFGGNVYGEFIEVTPNTRIVQSWRMKSWPSNHYSTVVEYESTKNGWDIYYWSAMKRTLCFGAFVV</sequence>
<dbReference type="InterPro" id="IPR015310">
    <property type="entry name" value="AHSA1-like_N"/>
</dbReference>
<dbReference type="InterPro" id="IPR036338">
    <property type="entry name" value="Aha1"/>
</dbReference>
<dbReference type="GO" id="GO:0005829">
    <property type="term" value="C:cytosol"/>
    <property type="evidence" value="ECO:0007669"/>
    <property type="project" value="TreeGrafter"/>
</dbReference>
<dbReference type="OrthoDB" id="567237at2759"/>
<proteinExistence type="inferred from homology"/>
<dbReference type="GO" id="GO:0051087">
    <property type="term" value="F:protein-folding chaperone binding"/>
    <property type="evidence" value="ECO:0007669"/>
    <property type="project" value="InterPro"/>
</dbReference>
<reference evidence="3" key="2">
    <citation type="submission" date="2017-10" db="EMBL/GenBank/DDBJ databases">
        <title>Ladona fulva Genome sequencing and assembly.</title>
        <authorList>
            <person name="Murali S."/>
            <person name="Richards S."/>
            <person name="Bandaranaike D."/>
            <person name="Bellair M."/>
            <person name="Blankenburg K."/>
            <person name="Chao H."/>
            <person name="Dinh H."/>
            <person name="Doddapaneni H."/>
            <person name="Dugan-Rocha S."/>
            <person name="Elkadiri S."/>
            <person name="Gnanaolivu R."/>
            <person name="Hernandez B."/>
            <person name="Skinner E."/>
            <person name="Javaid M."/>
            <person name="Lee S."/>
            <person name="Li M."/>
            <person name="Ming W."/>
            <person name="Munidasa M."/>
            <person name="Muniz J."/>
            <person name="Nguyen L."/>
            <person name="Hughes D."/>
            <person name="Osuji N."/>
            <person name="Pu L.-L."/>
            <person name="Puazo M."/>
            <person name="Qu C."/>
            <person name="Quiroz J."/>
            <person name="Raj R."/>
            <person name="Weissenberger G."/>
            <person name="Xin Y."/>
            <person name="Zou X."/>
            <person name="Han Y."/>
            <person name="Worley K."/>
            <person name="Muzny D."/>
            <person name="Gibbs R."/>
        </authorList>
    </citation>
    <scope>NUCLEOTIDE SEQUENCE</scope>
    <source>
        <strain evidence="3">Sampled in the wild</strain>
    </source>
</reference>
<dbReference type="InterPro" id="IPR013538">
    <property type="entry name" value="ASHA1/2-like_C"/>
</dbReference>
<evidence type="ECO:0000313" key="4">
    <source>
        <dbReference type="Proteomes" id="UP000792457"/>
    </source>
</evidence>
<dbReference type="GO" id="GO:0006457">
    <property type="term" value="P:protein folding"/>
    <property type="evidence" value="ECO:0007669"/>
    <property type="project" value="TreeGrafter"/>
</dbReference>
<dbReference type="Pfam" id="PF08327">
    <property type="entry name" value="AHSA1"/>
    <property type="match status" value="1"/>
</dbReference>
<dbReference type="Proteomes" id="UP000792457">
    <property type="component" value="Unassembled WGS sequence"/>
</dbReference>
<feature type="domain" description="Activator of Hsp90 ATPase AHSA1-like N-terminal" evidence="2">
    <location>
        <begin position="62"/>
        <end position="212"/>
    </location>
</feature>
<dbReference type="Pfam" id="PF09229">
    <property type="entry name" value="Aha1_N"/>
    <property type="match status" value="1"/>
</dbReference>
<comment type="caution">
    <text evidence="3">The sequence shown here is derived from an EMBL/GenBank/DDBJ whole genome shotgun (WGS) entry which is preliminary data.</text>
</comment>
<dbReference type="GO" id="GO:0001671">
    <property type="term" value="F:ATPase activator activity"/>
    <property type="evidence" value="ECO:0007669"/>
    <property type="project" value="InterPro"/>
</dbReference>
<evidence type="ECO:0000313" key="3">
    <source>
        <dbReference type="EMBL" id="KAG8234537.1"/>
    </source>
</evidence>
<name>A0A8K0KHC0_LADFU</name>
<dbReference type="PANTHER" id="PTHR13009:SF22">
    <property type="entry name" value="LD43819P"/>
    <property type="match status" value="1"/>
</dbReference>
<evidence type="ECO:0000256" key="1">
    <source>
        <dbReference type="ARBA" id="ARBA00006817"/>
    </source>
</evidence>
<dbReference type="SUPFAM" id="SSF55961">
    <property type="entry name" value="Bet v1-like"/>
    <property type="match status" value="1"/>
</dbReference>
<dbReference type="PANTHER" id="PTHR13009">
    <property type="entry name" value="HEAT SHOCK PROTEIN 90 HSP90 CO-CHAPERONE AHA-1"/>
    <property type="match status" value="1"/>
</dbReference>
<dbReference type="AlphaFoldDB" id="A0A8K0KHC0"/>
<comment type="similarity">
    <text evidence="1">Belongs to the AHA1 family.</text>
</comment>
<organism evidence="3 4">
    <name type="scientific">Ladona fulva</name>
    <name type="common">Scarce chaser dragonfly</name>
    <name type="synonym">Libellula fulva</name>
    <dbReference type="NCBI Taxonomy" id="123851"/>
    <lineage>
        <taxon>Eukaryota</taxon>
        <taxon>Metazoa</taxon>
        <taxon>Ecdysozoa</taxon>
        <taxon>Arthropoda</taxon>
        <taxon>Hexapoda</taxon>
        <taxon>Insecta</taxon>
        <taxon>Pterygota</taxon>
        <taxon>Palaeoptera</taxon>
        <taxon>Odonata</taxon>
        <taxon>Epiprocta</taxon>
        <taxon>Anisoptera</taxon>
        <taxon>Libelluloidea</taxon>
        <taxon>Libellulidae</taxon>
        <taxon>Ladona</taxon>
    </lineage>
</organism>
<dbReference type="InterPro" id="IPR023393">
    <property type="entry name" value="START-like_dom_sf"/>
</dbReference>
<dbReference type="Gene3D" id="3.15.10.20">
    <property type="entry name" value="Activator of Hsp90 ATPase Aha1, N-terminal domain"/>
    <property type="match status" value="1"/>
</dbReference>
<gene>
    <name evidence="3" type="ORF">J437_LFUL015035</name>
</gene>
<dbReference type="SMART" id="SM01000">
    <property type="entry name" value="Aha1_N"/>
    <property type="match status" value="1"/>
</dbReference>
<protein>
    <recommendedName>
        <fullName evidence="2">Activator of Hsp90 ATPase AHSA1-like N-terminal domain-containing protein</fullName>
    </recommendedName>
</protein>
<dbReference type="Gene3D" id="3.30.530.20">
    <property type="match status" value="1"/>
</dbReference>
<evidence type="ECO:0000259" key="2">
    <source>
        <dbReference type="SMART" id="SM01000"/>
    </source>
</evidence>
<reference evidence="3" key="1">
    <citation type="submission" date="2013-04" db="EMBL/GenBank/DDBJ databases">
        <authorList>
            <person name="Qu J."/>
            <person name="Murali S.C."/>
            <person name="Bandaranaike D."/>
            <person name="Bellair M."/>
            <person name="Blankenburg K."/>
            <person name="Chao H."/>
            <person name="Dinh H."/>
            <person name="Doddapaneni H."/>
            <person name="Downs B."/>
            <person name="Dugan-Rocha S."/>
            <person name="Elkadiri S."/>
            <person name="Gnanaolivu R.D."/>
            <person name="Hernandez B."/>
            <person name="Javaid M."/>
            <person name="Jayaseelan J.C."/>
            <person name="Lee S."/>
            <person name="Li M."/>
            <person name="Ming W."/>
            <person name="Munidasa M."/>
            <person name="Muniz J."/>
            <person name="Nguyen L."/>
            <person name="Ongeri F."/>
            <person name="Osuji N."/>
            <person name="Pu L.-L."/>
            <person name="Puazo M."/>
            <person name="Qu C."/>
            <person name="Quiroz J."/>
            <person name="Raj R."/>
            <person name="Weissenberger G."/>
            <person name="Xin Y."/>
            <person name="Zou X."/>
            <person name="Han Y."/>
            <person name="Richards S."/>
            <person name="Worley K."/>
            <person name="Muzny D."/>
            <person name="Gibbs R."/>
        </authorList>
    </citation>
    <scope>NUCLEOTIDE SEQUENCE</scope>
    <source>
        <strain evidence="3">Sampled in the wild</strain>
    </source>
</reference>
<keyword evidence="4" id="KW-1185">Reference proteome</keyword>